<feature type="compositionally biased region" description="Polar residues" evidence="1">
    <location>
        <begin position="727"/>
        <end position="737"/>
    </location>
</feature>
<keyword evidence="3" id="KW-1185">Reference proteome</keyword>
<protein>
    <submittedName>
        <fullName evidence="2">Uncharacterized protein</fullName>
    </submittedName>
</protein>
<accession>A0A836KT67</accession>
<gene>
    <name evidence="2" type="ORF">LSCM4_06742</name>
</gene>
<dbReference type="GeneID" id="92362590"/>
<feature type="region of interest" description="Disordered" evidence="1">
    <location>
        <begin position="136"/>
        <end position="190"/>
    </location>
</feature>
<feature type="compositionally biased region" description="Basic residues" evidence="1">
    <location>
        <begin position="1436"/>
        <end position="1446"/>
    </location>
</feature>
<reference evidence="3" key="1">
    <citation type="journal article" date="2021" name="Microbiol. Resour. Announc.">
        <title>LGAAP: Leishmaniinae Genome Assembly and Annotation Pipeline.</title>
        <authorList>
            <person name="Almutairi H."/>
            <person name="Urbaniak M.D."/>
            <person name="Bates M.D."/>
            <person name="Jariyapan N."/>
            <person name="Kwakye-Nuako G."/>
            <person name="Thomaz-Soccol V."/>
            <person name="Al-Salem W.S."/>
            <person name="Dillon R.J."/>
            <person name="Bates P.A."/>
            <person name="Gatherer D."/>
        </authorList>
    </citation>
    <scope>NUCLEOTIDE SEQUENCE [LARGE SCALE GENOMIC DNA]</scope>
</reference>
<dbReference type="EMBL" id="JAFHLR010000009">
    <property type="protein sequence ID" value="KAG5486036.1"/>
    <property type="molecule type" value="Genomic_DNA"/>
</dbReference>
<feature type="compositionally biased region" description="Basic and acidic residues" evidence="1">
    <location>
        <begin position="149"/>
        <end position="164"/>
    </location>
</feature>
<proteinExistence type="predicted"/>
<comment type="caution">
    <text evidence="2">The sequence shown here is derived from an EMBL/GenBank/DDBJ whole genome shotgun (WGS) entry which is preliminary data.</text>
</comment>
<dbReference type="Proteomes" id="UP000674143">
    <property type="component" value="Unassembled WGS sequence"/>
</dbReference>
<sequence>MDDDVSPTLPFASLPPPQPLSAFVITERSKSARAKLAHASATGAGDHATVASTWLRRQKLKCSSPPPPLSSLALSAAKVNLRTPATRVAPAPFYPRMHSGVALAAPRRQAAYSKPVAPPETVGDGADAAAAEVSFHEPSAVSPVPFSPRDGEKTDTTLLVRRDTSSGGDDLLPPRTPLGGGEDCDRPRPTADAPALLWWKRILVDAAYRQRLMQLSTEGYHEELRLVRETPELLSSDEGMEVRKVRRERCWMEDALEKAELRPPKSNVVGRHDAHGAACGIAALSSPFTPYHIRVKERAAQQGPVTSPMMDEVDEVVVMSQHVVFRVGSGKIASHFSANHPRSIIDASALESVHRVALGAMPPVQHVREQQQQEHAVKQHLSSLRRFSRKTPYELKESLARDIAAGRADLPMQTAITDAVMNEEHRSLPGAGATDTTWQRVPHDMYVFPSVQHSQRDGDARQRHHDHLFPVPPAPIIWQLPLRKPQMPATPLWQRSRLPAGMWAVEAALADVTRAEALLYASAVRDPLAVVKRAASINDMAEAPKRHEGPRSATGAVGSVTAAAMDSLHHHDIIRVRRQEAAVACVDGTENLYGLQYVWCAPLPPGGFIRVSPDPRFAMWPESDEESDEGVRDSTEKYGTSRGCRLHARDGRGITGGECLSIVSVSAGVSQQRDHQAQMRRLARRVNDRTHKLRWLHSIGRHRVRYNDLANSDSASSVTSSAGHTSPATSAVRNSDVATKGKKVSGKAMYPATLHGTARPPQWRRREGREGPSRAARPVYDGALNINIYAEVAQNRSRSAAATNKHSTVGASLLPEACQNQRGQASDAATLTRHFLGCYRQSRLLIHFKLYCRALYEEERVRCGGPGTRVIGRAGGKAPEYTPSTEGPLAGVPAIPHPVLKLQERTPSLHKPYARRVPVASTMSGCRCWEGLYPGPCVDLAAPAHQAWRQLRQSSLVRQALRDIFDELPHDREGLLDKRSFVLFVLQLLELFFPTRLPAALHIAIAEEEWVYRGTTEHVGPQTFHEKFFVFPLIFYRDIAAVTEAQLVEFWTLVRVCFDAQKRAYGEAAAANAVESAQSSSLTGRSDHALQTPHLSLLTPLTHFTAEQLDTLLSCPPPAFDEAVYDRHCLLRQAFRDAPKVRAAPRDRQYVVARSVVERQEQSGLGPGNGKKTLGKTEAKILASMKAYRERLGSADVARRTDIEATAQREWDLRQCRLQAQEHEALLEQSDYYHARIGRVQSRAATVISGVESTCSTWELHRTGVYAAPKEDENADAQPPMEEDLEEFLEYLDDVPLDVFDGQVSLRERYLLHINLQRERRHNTLPSLQSLPEPAWPVAAADGGHSATLPSVSLVARATPCTRNVSEGKARRHASAMTSGLRTMPRRAAVSTEAKFLLDGTIDVSGGASATPSTTSGAAVIHVMQEEPRTASMVRRPSRARRRRERRVLGTSNKASNSEGGETHFVSPFASFSAPAPRAPSPCSSTIRDIHDKYPPENYRGAGVSGLCRGKDEYAELATTVSSASQSGVHSKSLYRKSSAALPRPLARPATLVEAGTPLLPVSPLRSPSNGGAFFSCGSSRVAGVPSSIRRGASPLPQHAEPLMSGMASSASALARRGVSPVISVKLGEDIMAASPGCGSRVSQPGSTVVQGVALAPPHPQSASQHYAQRLRAQQRRQQQYKQQFINTASTTAGVAGRY</sequence>
<reference evidence="3" key="2">
    <citation type="journal article" date="2021" name="Sci. Data">
        <title>Chromosome-scale genome sequencing, assembly and annotation of six genomes from subfamily Leishmaniinae.</title>
        <authorList>
            <person name="Almutairi H."/>
            <person name="Urbaniak M.D."/>
            <person name="Bates M.D."/>
            <person name="Jariyapan N."/>
            <person name="Kwakye-Nuako G."/>
            <person name="Thomaz Soccol V."/>
            <person name="Al-Salem W.S."/>
            <person name="Dillon R.J."/>
            <person name="Bates P.A."/>
            <person name="Gatherer D."/>
        </authorList>
    </citation>
    <scope>NUCLEOTIDE SEQUENCE [LARGE SCALE GENOMIC DNA]</scope>
</reference>
<evidence type="ECO:0000256" key="1">
    <source>
        <dbReference type="SAM" id="MobiDB-lite"/>
    </source>
</evidence>
<dbReference type="RefSeq" id="XP_067065367.1">
    <property type="nucleotide sequence ID" value="XM_067208656.1"/>
</dbReference>
<evidence type="ECO:0000313" key="3">
    <source>
        <dbReference type="Proteomes" id="UP000674143"/>
    </source>
</evidence>
<feature type="compositionally biased region" description="Polar residues" evidence="1">
    <location>
        <begin position="1450"/>
        <end position="1460"/>
    </location>
</feature>
<feature type="region of interest" description="Disordered" evidence="1">
    <location>
        <begin position="712"/>
        <end position="777"/>
    </location>
</feature>
<dbReference type="KEGG" id="loi:92362590"/>
<name>A0A836KT67_9TRYP</name>
<feature type="region of interest" description="Disordered" evidence="1">
    <location>
        <begin position="1429"/>
        <end position="1463"/>
    </location>
</feature>
<feature type="region of interest" description="Disordered" evidence="1">
    <location>
        <begin position="1363"/>
        <end position="1385"/>
    </location>
</feature>
<dbReference type="SMR" id="A0A836KT67"/>
<organism evidence="2 3">
    <name type="scientific">Leishmania orientalis</name>
    <dbReference type="NCBI Taxonomy" id="2249476"/>
    <lineage>
        <taxon>Eukaryota</taxon>
        <taxon>Discoba</taxon>
        <taxon>Euglenozoa</taxon>
        <taxon>Kinetoplastea</taxon>
        <taxon>Metakinetoplastina</taxon>
        <taxon>Trypanosomatida</taxon>
        <taxon>Trypanosomatidae</taxon>
        <taxon>Leishmaniinae</taxon>
        <taxon>Leishmania</taxon>
    </lineage>
</organism>
<evidence type="ECO:0000313" key="2">
    <source>
        <dbReference type="EMBL" id="KAG5486036.1"/>
    </source>
</evidence>
<feature type="compositionally biased region" description="Low complexity" evidence="1">
    <location>
        <begin position="712"/>
        <end position="726"/>
    </location>
</feature>